<dbReference type="PANTHER" id="PTHR46696">
    <property type="entry name" value="P450, PUTATIVE (EUROFUNG)-RELATED"/>
    <property type="match status" value="1"/>
</dbReference>
<dbReference type="PRINTS" id="PR00359">
    <property type="entry name" value="BP450"/>
</dbReference>
<keyword evidence="2" id="KW-0349">Heme</keyword>
<dbReference type="PROSITE" id="PS00086">
    <property type="entry name" value="CYTOCHROME_P450"/>
    <property type="match status" value="1"/>
</dbReference>
<dbReference type="InterPro" id="IPR036396">
    <property type="entry name" value="Cyt_P450_sf"/>
</dbReference>
<evidence type="ECO:0000313" key="3">
    <source>
        <dbReference type="EMBL" id="MBJ3811227.1"/>
    </source>
</evidence>
<gene>
    <name evidence="3" type="ORF">JGB26_29745</name>
</gene>
<dbReference type="Proteomes" id="UP000634780">
    <property type="component" value="Unassembled WGS sequence"/>
</dbReference>
<dbReference type="Pfam" id="PF00067">
    <property type="entry name" value="p450"/>
    <property type="match status" value="1"/>
</dbReference>
<keyword evidence="2" id="KW-0503">Monooxygenase</keyword>
<accession>A0ABS0XDF1</accession>
<protein>
    <submittedName>
        <fullName evidence="3">Cytochrome P450</fullName>
    </submittedName>
</protein>
<dbReference type="SUPFAM" id="SSF48264">
    <property type="entry name" value="Cytochrome P450"/>
    <property type="match status" value="1"/>
</dbReference>
<comment type="caution">
    <text evidence="3">The sequence shown here is derived from an EMBL/GenBank/DDBJ whole genome shotgun (WGS) entry which is preliminary data.</text>
</comment>
<keyword evidence="2" id="KW-0408">Iron</keyword>
<dbReference type="RefSeq" id="WP_190117019.1">
    <property type="nucleotide sequence ID" value="NZ_BMVR01000006.1"/>
</dbReference>
<dbReference type="PANTHER" id="PTHR46696:SF6">
    <property type="entry name" value="P450, PUTATIVE (EUROFUNG)-RELATED"/>
    <property type="match status" value="1"/>
</dbReference>
<keyword evidence="4" id="KW-1185">Reference proteome</keyword>
<organism evidence="3 4">
    <name type="scientific">Streptomyces flavofungini</name>
    <dbReference type="NCBI Taxonomy" id="68200"/>
    <lineage>
        <taxon>Bacteria</taxon>
        <taxon>Bacillati</taxon>
        <taxon>Actinomycetota</taxon>
        <taxon>Actinomycetes</taxon>
        <taxon>Kitasatosporales</taxon>
        <taxon>Streptomycetaceae</taxon>
        <taxon>Streptomyces</taxon>
    </lineage>
</organism>
<dbReference type="Gene3D" id="1.10.630.10">
    <property type="entry name" value="Cytochrome P450"/>
    <property type="match status" value="1"/>
</dbReference>
<name>A0ABS0XDF1_9ACTN</name>
<dbReference type="EMBL" id="JAEKOZ010000024">
    <property type="protein sequence ID" value="MBJ3811227.1"/>
    <property type="molecule type" value="Genomic_DNA"/>
</dbReference>
<evidence type="ECO:0000256" key="2">
    <source>
        <dbReference type="RuleBase" id="RU000461"/>
    </source>
</evidence>
<keyword evidence="2" id="KW-0560">Oxidoreductase</keyword>
<proteinExistence type="inferred from homology"/>
<dbReference type="InterPro" id="IPR017972">
    <property type="entry name" value="Cyt_P450_CS"/>
</dbReference>
<dbReference type="InterPro" id="IPR001128">
    <property type="entry name" value="Cyt_P450"/>
</dbReference>
<keyword evidence="2" id="KW-0479">Metal-binding</keyword>
<reference evidence="3 4" key="1">
    <citation type="submission" date="2020-12" db="EMBL/GenBank/DDBJ databases">
        <title>Streptomyces typhae sp. nov., a novel endophytic actinomycete isolated from the root of cattail pollen (Typha angustifolia L.).</title>
        <authorList>
            <person name="Peng C."/>
            <person name="Liu C."/>
        </authorList>
    </citation>
    <scope>NUCLEOTIDE SEQUENCE [LARGE SCALE GENOMIC DNA]</scope>
    <source>
        <strain evidence="3 4">JCM 4753</strain>
    </source>
</reference>
<dbReference type="InterPro" id="IPR002397">
    <property type="entry name" value="Cyt_P450_B"/>
</dbReference>
<sequence length="396" mass="44099">MTNIADRWGLNDEFFWLRDKQPDELVSFDEKLGVWNVYGYPETVEILNDHETFSSDAVRLLPDAAAGAQYYEGDLSGMTGAEHASLRKQADRMFKPSALAKLEARLEKDAGDLLDAVEGKDSFELIADFAEPLSGNLFCDMLGVPSSERELFKLVDKGLDSEVKVSTVDQGGEGYVEAQIKHIQPLRDYLLEHIADRRKNPGEDLLSVIVNMKRHDGTQLSDNESVNFTMVMLGAGYLTGTVLIGDTMLVLDHLPEEAARVRADRSLIPGMIEEALRWFTPTAATYRATSREVEFAGKTIPADQYVVAWLAAANRDPRQFSNPNVFDLKRSPNPQLAFGRGTHYCLGAHLARMQGRIAFNALMDRFPNLSADPDNPPKFFPSPEMLGMHSMPVLTN</sequence>
<evidence type="ECO:0000256" key="1">
    <source>
        <dbReference type="ARBA" id="ARBA00010617"/>
    </source>
</evidence>
<evidence type="ECO:0000313" key="4">
    <source>
        <dbReference type="Proteomes" id="UP000634780"/>
    </source>
</evidence>
<comment type="similarity">
    <text evidence="1 2">Belongs to the cytochrome P450 family.</text>
</comment>